<keyword evidence="5" id="KW-0808">Transferase</keyword>
<evidence type="ECO:0000313" key="13">
    <source>
        <dbReference type="EMBL" id="KAG5186996.1"/>
    </source>
</evidence>
<evidence type="ECO:0000256" key="2">
    <source>
        <dbReference type="ARBA" id="ARBA00009040"/>
    </source>
</evidence>
<evidence type="ECO:0000256" key="4">
    <source>
        <dbReference type="ARBA" id="ARBA00022676"/>
    </source>
</evidence>
<evidence type="ECO:0000256" key="7">
    <source>
        <dbReference type="ARBA" id="ARBA00022989"/>
    </source>
</evidence>
<evidence type="ECO:0000256" key="10">
    <source>
        <dbReference type="SAM" id="MobiDB-lite"/>
    </source>
</evidence>
<dbReference type="Pfam" id="PF02364">
    <property type="entry name" value="Glucan_synthase"/>
    <property type="match status" value="2"/>
</dbReference>
<accession>A0A835Z4B5</accession>
<feature type="region of interest" description="Disordered" evidence="10">
    <location>
        <begin position="209"/>
        <end position="235"/>
    </location>
</feature>
<evidence type="ECO:0000256" key="6">
    <source>
        <dbReference type="ARBA" id="ARBA00022692"/>
    </source>
</evidence>
<dbReference type="Proteomes" id="UP000664859">
    <property type="component" value="Unassembled WGS sequence"/>
</dbReference>
<feature type="transmembrane region" description="Helical" evidence="11">
    <location>
        <begin position="1515"/>
        <end position="1538"/>
    </location>
</feature>
<feature type="transmembrane region" description="Helical" evidence="11">
    <location>
        <begin position="506"/>
        <end position="523"/>
    </location>
</feature>
<dbReference type="InterPro" id="IPR003440">
    <property type="entry name" value="Glyco_trans_48_dom"/>
</dbReference>
<reference evidence="13" key="1">
    <citation type="submission" date="2021-02" db="EMBL/GenBank/DDBJ databases">
        <title>First Annotated Genome of the Yellow-green Alga Tribonema minus.</title>
        <authorList>
            <person name="Mahan K.M."/>
        </authorList>
    </citation>
    <scope>NUCLEOTIDE SEQUENCE</scope>
    <source>
        <strain evidence="13">UTEX B ZZ1240</strain>
    </source>
</reference>
<gene>
    <name evidence="13" type="ORF">JKP88DRAFT_260330</name>
</gene>
<evidence type="ECO:0000313" key="14">
    <source>
        <dbReference type="Proteomes" id="UP000664859"/>
    </source>
</evidence>
<evidence type="ECO:0000256" key="8">
    <source>
        <dbReference type="ARBA" id="ARBA00023136"/>
    </source>
</evidence>
<feature type="transmembrane region" description="Helical" evidence="11">
    <location>
        <begin position="1450"/>
        <end position="1469"/>
    </location>
</feature>
<evidence type="ECO:0000256" key="11">
    <source>
        <dbReference type="SAM" id="Phobius"/>
    </source>
</evidence>
<comment type="caution">
    <text evidence="13">The sequence shown here is derived from an EMBL/GenBank/DDBJ whole genome shotgun (WGS) entry which is preliminary data.</text>
</comment>
<comment type="similarity">
    <text evidence="2">Belongs to the glycosyltransferase 48 family.</text>
</comment>
<feature type="transmembrane region" description="Helical" evidence="11">
    <location>
        <begin position="427"/>
        <end position="447"/>
    </location>
</feature>
<protein>
    <recommendedName>
        <fullName evidence="3">1,3-beta-glucan synthase</fullName>
        <ecNumber evidence="3">2.4.1.34</ecNumber>
    </recommendedName>
</protein>
<comment type="catalytic activity">
    <reaction evidence="9">
        <text>[(1-&gt;3)-beta-D-glucosyl](n) + UDP-alpha-D-glucose = [(1-&gt;3)-beta-D-glucosyl](n+1) + UDP + H(+)</text>
        <dbReference type="Rhea" id="RHEA:21476"/>
        <dbReference type="Rhea" id="RHEA-COMP:11146"/>
        <dbReference type="Rhea" id="RHEA-COMP:14303"/>
        <dbReference type="ChEBI" id="CHEBI:15378"/>
        <dbReference type="ChEBI" id="CHEBI:37671"/>
        <dbReference type="ChEBI" id="CHEBI:58223"/>
        <dbReference type="ChEBI" id="CHEBI:58885"/>
        <dbReference type="EC" id="2.4.1.34"/>
    </reaction>
</comment>
<sequence>MCCRQCIPAHAHIVVERCMPALILPVLAGVDARCLLGVRRAAHQVYLPAHIPGTCVGRELRGSALRVRSYVCTSMRCTEGYVPIPEAAKEESSFGINGTGQKTFTYPVNQAYNYFHPDRLPPALQAYAEVTYFTAEQLANFFGFQDDNVRNQVEHILSLVANHRRFCDAPTAYEPFDLLPSTGVHSLHARLFENYRGWCKTLNVQPKFTPTRGGGARRGGSSSGGGGSAFATPTNQQDEVSSLMTDVMLYMCVWGEAANLRHMPESLCFLYHKMMQEFLVHRDATGEQAALYAGYFLDHVVTPIWEVVLRHHKVKGDHVKARNYDDFNEFFWSPACLKYSYRDIDQDAVPMSAASALSKGYGPPPTLPVVPVHKALVRAPKTFLEKRSLLSAVLTFNRILEFHIVTFYLCGMYAFGDLLVWDAPYMLQMLSSVFIIINLLGLCWCMLEVWQAFPGINISGTAKAGFLVRLGTRFLVLVYQSLYFMWSVETESDKAGMVMQGPPLYWWWQYLWLSAVIMFSYFVEGFFQIVPWLTTYVCTRDNDYVNAFLNLCFPLSRLYVGKAVHESLRNALKYAFFWSTLLAWKIWFSYQYEVRILISPTIEIFDDYVNFPDQSFVRVFSLIVLRWVPQAFIYLIDTSIWFACWSAIAGSVIGFQKRLGEVRDFATMRAAFMRIPEEFCSKRQIAARFLEVRTQKWAAFAAVWNEVINKMRESDVISNEERDMLKFHKFVGFMKPVYLPIFQTAGSVERAVHTMADEAWELCCWFLRHLLGPLHESEIGRVEATVSSWLASGDVMANVRLEKMPSVMADATAIVSILHAALPKRSISFGLRRASSTSGLSELQTASTSDGSRGSGSSGGGGDFIVAAEAPLSVRHGNLRPRSAVTAIPDKTRDQVRVCAREVVIGDGVRKVRDKLRPLLNNIRGMMKSAVGDAGAVQDLLSFVLSMEQGFMWDDAYATARLDRLSEHALTKSILSKLYGLLAIQAGDAEPASPEARRRLTFFVNSLFMDMPRAPQLANMLSWSCVTPYYSEDVLYGRKDLEKRNEDGLSMLMYLQALYKHDWHNFLERNGISDEQQIWSKKHFQELRLWASMRAQTLSRTVEGMMYYEAALRLLALLEKVPQEQVEALIRRKFQFVVSCQVYGRMKKIQDPKADDIDRLLKRYENLRIAYIDELPGNPVIGEGKPENQNHALIFTRGEHVQAIDMNQEGYFEEAIKMRCLLQEFLRKRDPPTTIVGFREHIFTGSVSSLANYMALQELSFVTIGQRVLDDPLRIRMHYGHPDLFDKVFFMTRGGMSKASKGINLSEDIFAGYNNTIRGGQVVFCEYAQVGKGRDVGMQQIYKFEAKLAQGAAEQSLSRDVNRLGARLDFFRLVSFYFGGLGYYIGNFITIVTIVFVVYFMLALSVFQAEKIGERKITPEGTLQMLLAGMGVLNTLPMLATLMVEKGLRAALITVGQVFVSGGPMYFMFHIQTRAHYFYQTLLAGGAQYRATGRGFVTHHSSFDDLYRFFATSHFYLGFELGVALVIMAFMTSAHQYFGRTWSLWLACVSFLFAPFWFNPLSFEWGKCMDDYRRWVRWMSGTGGSSSNSWDVWWREENLYVSKFGLGQKLQCMLKPAFYLVVGPRISTRATRLPGKLLISTAVFYGGVYLMVTEYEYIRIAIGLYYVISAVGSVSVLLGFEGIRHAYHIHDFILGNIMFLVLFIFAALQLPKNVQTWLLFHNALSQGVVIEDILKYARRTQEQSKSEDVDDTAILKKYLRTQSKSEDVDDTAVLKKYLRTQGKSWCKFTDQLSPAIPSTARSAKNPGCCSMNTSGRSEHCKNYLEVKQSLGSAESEAAGLVVCLLAERAHLLTIIMATRLG</sequence>
<dbReference type="InterPro" id="IPR026899">
    <property type="entry name" value="FKS1-like_dom1"/>
</dbReference>
<feature type="transmembrane region" description="Helical" evidence="11">
    <location>
        <begin position="1692"/>
        <end position="1710"/>
    </location>
</feature>
<comment type="subcellular location">
    <subcellularLocation>
        <location evidence="1">Membrane</location>
        <topology evidence="1">Multi-pass membrane protein</topology>
    </subcellularLocation>
</comment>
<keyword evidence="7 11" id="KW-1133">Transmembrane helix</keyword>
<feature type="transmembrane region" description="Helical" evidence="11">
    <location>
        <begin position="1544"/>
        <end position="1563"/>
    </location>
</feature>
<evidence type="ECO:0000259" key="12">
    <source>
        <dbReference type="SMART" id="SM01205"/>
    </source>
</evidence>
<feature type="transmembrane region" description="Helical" evidence="11">
    <location>
        <begin position="1658"/>
        <end position="1680"/>
    </location>
</feature>
<dbReference type="SMART" id="SM01205">
    <property type="entry name" value="FKS1_dom1"/>
    <property type="match status" value="1"/>
</dbReference>
<dbReference type="GO" id="GO:0003843">
    <property type="term" value="F:1,3-beta-D-glucan synthase activity"/>
    <property type="evidence" value="ECO:0007669"/>
    <property type="project" value="UniProtKB-EC"/>
</dbReference>
<feature type="transmembrane region" description="Helical" evidence="11">
    <location>
        <begin position="1425"/>
        <end position="1444"/>
    </location>
</feature>
<keyword evidence="4" id="KW-0328">Glycosyltransferase</keyword>
<proteinExistence type="inferred from homology"/>
<feature type="domain" description="1,3-beta-glucan synthase component FKS1-like" evidence="12">
    <location>
        <begin position="241"/>
        <end position="344"/>
    </location>
</feature>
<dbReference type="OrthoDB" id="1880850at2759"/>
<dbReference type="EC" id="2.4.1.34" evidence="3"/>
<feature type="transmembrane region" description="Helical" evidence="11">
    <location>
        <begin position="1381"/>
        <end position="1404"/>
    </location>
</feature>
<evidence type="ECO:0000256" key="1">
    <source>
        <dbReference type="ARBA" id="ARBA00004141"/>
    </source>
</evidence>
<dbReference type="EMBL" id="JAFCMP010000098">
    <property type="protein sequence ID" value="KAG5186996.1"/>
    <property type="molecule type" value="Genomic_DNA"/>
</dbReference>
<organism evidence="13 14">
    <name type="scientific">Tribonema minus</name>
    <dbReference type="NCBI Taxonomy" id="303371"/>
    <lineage>
        <taxon>Eukaryota</taxon>
        <taxon>Sar</taxon>
        <taxon>Stramenopiles</taxon>
        <taxon>Ochrophyta</taxon>
        <taxon>PX clade</taxon>
        <taxon>Xanthophyceae</taxon>
        <taxon>Tribonematales</taxon>
        <taxon>Tribonemataceae</taxon>
        <taxon>Tribonema</taxon>
    </lineage>
</organism>
<keyword evidence="8 11" id="KW-0472">Membrane</keyword>
<dbReference type="GO" id="GO:0005886">
    <property type="term" value="C:plasma membrane"/>
    <property type="evidence" value="ECO:0007669"/>
    <property type="project" value="TreeGrafter"/>
</dbReference>
<feature type="compositionally biased region" description="Gly residues" evidence="10">
    <location>
        <begin position="212"/>
        <end position="228"/>
    </location>
</feature>
<dbReference type="GO" id="GO:0000148">
    <property type="term" value="C:1,3-beta-D-glucan synthase complex"/>
    <property type="evidence" value="ECO:0007669"/>
    <property type="project" value="InterPro"/>
</dbReference>
<feature type="transmembrane region" description="Helical" evidence="11">
    <location>
        <begin position="389"/>
        <end position="415"/>
    </location>
</feature>
<keyword evidence="6 11" id="KW-0812">Transmembrane</keyword>
<dbReference type="PANTHER" id="PTHR12741">
    <property type="entry name" value="LYST-INTERACTING PROTEIN LIP5 DOPAMINE RESPONSIVE PROTEIN DRG-1"/>
    <property type="match status" value="1"/>
</dbReference>
<keyword evidence="14" id="KW-1185">Reference proteome</keyword>
<evidence type="ECO:0000256" key="3">
    <source>
        <dbReference type="ARBA" id="ARBA00012589"/>
    </source>
</evidence>
<feature type="transmembrane region" description="Helical" evidence="11">
    <location>
        <begin position="467"/>
        <end position="486"/>
    </location>
</feature>
<feature type="region of interest" description="Disordered" evidence="10">
    <location>
        <begin position="840"/>
        <end position="860"/>
    </location>
</feature>
<dbReference type="PANTHER" id="PTHR12741:SF48">
    <property type="entry name" value="1,3-BETA-GLUCAN SYNTHASE COMPONENT FKS1-RELATED"/>
    <property type="match status" value="1"/>
</dbReference>
<dbReference type="Pfam" id="PF14288">
    <property type="entry name" value="FKS1_dom1"/>
    <property type="match status" value="1"/>
</dbReference>
<name>A0A835Z4B5_9STRA</name>
<evidence type="ECO:0000256" key="9">
    <source>
        <dbReference type="ARBA" id="ARBA00047777"/>
    </source>
</evidence>
<dbReference type="GO" id="GO:0006075">
    <property type="term" value="P:(1-&gt;3)-beta-D-glucan biosynthetic process"/>
    <property type="evidence" value="ECO:0007669"/>
    <property type="project" value="InterPro"/>
</dbReference>
<feature type="transmembrane region" description="Helical" evidence="11">
    <location>
        <begin position="1633"/>
        <end position="1652"/>
    </location>
</feature>
<evidence type="ECO:0000256" key="5">
    <source>
        <dbReference type="ARBA" id="ARBA00022679"/>
    </source>
</evidence>